<gene>
    <name evidence="1" type="ORF">M404DRAFT_484545</name>
</gene>
<protein>
    <submittedName>
        <fullName evidence="1">Uncharacterized protein</fullName>
    </submittedName>
</protein>
<dbReference type="HOGENOM" id="CLU_1876265_0_0_1"/>
<name>A0A0C3P043_PISTI</name>
<keyword evidence="2" id="KW-1185">Reference proteome</keyword>
<evidence type="ECO:0000313" key="1">
    <source>
        <dbReference type="EMBL" id="KIO06485.1"/>
    </source>
</evidence>
<reference evidence="1 2" key="1">
    <citation type="submission" date="2014-04" db="EMBL/GenBank/DDBJ databases">
        <authorList>
            <consortium name="DOE Joint Genome Institute"/>
            <person name="Kuo A."/>
            <person name="Kohler A."/>
            <person name="Costa M.D."/>
            <person name="Nagy L.G."/>
            <person name="Floudas D."/>
            <person name="Copeland A."/>
            <person name="Barry K.W."/>
            <person name="Cichocki N."/>
            <person name="Veneault-Fourrey C."/>
            <person name="LaButti K."/>
            <person name="Lindquist E.A."/>
            <person name="Lipzen A."/>
            <person name="Lundell T."/>
            <person name="Morin E."/>
            <person name="Murat C."/>
            <person name="Sun H."/>
            <person name="Tunlid A."/>
            <person name="Henrissat B."/>
            <person name="Grigoriev I.V."/>
            <person name="Hibbett D.S."/>
            <person name="Martin F."/>
            <person name="Nordberg H.P."/>
            <person name="Cantor M.N."/>
            <person name="Hua S.X."/>
        </authorList>
    </citation>
    <scope>NUCLEOTIDE SEQUENCE [LARGE SCALE GENOMIC DNA]</scope>
    <source>
        <strain evidence="1 2">Marx 270</strain>
    </source>
</reference>
<dbReference type="InParanoid" id="A0A0C3P043"/>
<dbReference type="AlphaFoldDB" id="A0A0C3P043"/>
<evidence type="ECO:0000313" key="2">
    <source>
        <dbReference type="Proteomes" id="UP000054217"/>
    </source>
</evidence>
<sequence length="136" mass="15977">MSPRVFLVKMAVSTLFKRRLLSRTTLFLDSGGGMAVKDEQVNNQYYQQPPANMVSSTNCSKTYATSNAVRDPYLDYRYGYSIPPYPTLFLLCWREQYFTGHLRVYIHLTLHETNCERCRHRCCRRQPQAAGLFHRR</sequence>
<reference evidence="2" key="2">
    <citation type="submission" date="2015-01" db="EMBL/GenBank/DDBJ databases">
        <title>Evolutionary Origins and Diversification of the Mycorrhizal Mutualists.</title>
        <authorList>
            <consortium name="DOE Joint Genome Institute"/>
            <consortium name="Mycorrhizal Genomics Consortium"/>
            <person name="Kohler A."/>
            <person name="Kuo A."/>
            <person name="Nagy L.G."/>
            <person name="Floudas D."/>
            <person name="Copeland A."/>
            <person name="Barry K.W."/>
            <person name="Cichocki N."/>
            <person name="Veneault-Fourrey C."/>
            <person name="LaButti K."/>
            <person name="Lindquist E.A."/>
            <person name="Lipzen A."/>
            <person name="Lundell T."/>
            <person name="Morin E."/>
            <person name="Murat C."/>
            <person name="Riley R."/>
            <person name="Ohm R."/>
            <person name="Sun H."/>
            <person name="Tunlid A."/>
            <person name="Henrissat B."/>
            <person name="Grigoriev I.V."/>
            <person name="Hibbett D.S."/>
            <person name="Martin F."/>
        </authorList>
    </citation>
    <scope>NUCLEOTIDE SEQUENCE [LARGE SCALE GENOMIC DNA]</scope>
    <source>
        <strain evidence="2">Marx 270</strain>
    </source>
</reference>
<accession>A0A0C3P043</accession>
<dbReference type="EMBL" id="KN831963">
    <property type="protein sequence ID" value="KIO06485.1"/>
    <property type="molecule type" value="Genomic_DNA"/>
</dbReference>
<organism evidence="1 2">
    <name type="scientific">Pisolithus tinctorius Marx 270</name>
    <dbReference type="NCBI Taxonomy" id="870435"/>
    <lineage>
        <taxon>Eukaryota</taxon>
        <taxon>Fungi</taxon>
        <taxon>Dikarya</taxon>
        <taxon>Basidiomycota</taxon>
        <taxon>Agaricomycotina</taxon>
        <taxon>Agaricomycetes</taxon>
        <taxon>Agaricomycetidae</taxon>
        <taxon>Boletales</taxon>
        <taxon>Sclerodermatineae</taxon>
        <taxon>Pisolithaceae</taxon>
        <taxon>Pisolithus</taxon>
    </lineage>
</organism>
<dbReference type="Proteomes" id="UP000054217">
    <property type="component" value="Unassembled WGS sequence"/>
</dbReference>
<proteinExistence type="predicted"/>